<dbReference type="PATRIC" id="fig|1618614.3.peg.416"/>
<dbReference type="InterPro" id="IPR011278">
    <property type="entry name" value="2-MeCitrate/Citrate_synth_II"/>
</dbReference>
<proteinExistence type="inferred from homology"/>
<evidence type="ECO:0000256" key="5">
    <source>
        <dbReference type="ARBA" id="ARBA00049288"/>
    </source>
</evidence>
<organism evidence="9 10">
    <name type="scientific">Candidatus Azambacteria bacterium GW2011_GWA2_45_90</name>
    <dbReference type="NCBI Taxonomy" id="1618614"/>
    <lineage>
        <taxon>Bacteria</taxon>
        <taxon>Candidatus Azamiibacteriota</taxon>
    </lineage>
</organism>
<dbReference type="InterPro" id="IPR016142">
    <property type="entry name" value="Citrate_synth-like_lrg_a-sub"/>
</dbReference>
<evidence type="ECO:0000256" key="1">
    <source>
        <dbReference type="ARBA" id="ARBA00005163"/>
    </source>
</evidence>
<dbReference type="Gene3D" id="1.10.580.10">
    <property type="entry name" value="Citrate Synthase, domain 1"/>
    <property type="match status" value="1"/>
</dbReference>
<dbReference type="GO" id="GO:0036440">
    <property type="term" value="F:citrate synthase activity"/>
    <property type="evidence" value="ECO:0007669"/>
    <property type="project" value="UniProtKB-EC"/>
</dbReference>
<dbReference type="GO" id="GO:0005975">
    <property type="term" value="P:carbohydrate metabolic process"/>
    <property type="evidence" value="ECO:0007669"/>
    <property type="project" value="TreeGrafter"/>
</dbReference>
<keyword evidence="4 6" id="KW-0808">Transferase</keyword>
<comment type="catalytic activity">
    <reaction evidence="5">
        <text>oxaloacetate + acetyl-CoA + H2O = citrate + CoA + H(+)</text>
        <dbReference type="Rhea" id="RHEA:16845"/>
        <dbReference type="ChEBI" id="CHEBI:15377"/>
        <dbReference type="ChEBI" id="CHEBI:15378"/>
        <dbReference type="ChEBI" id="CHEBI:16452"/>
        <dbReference type="ChEBI" id="CHEBI:16947"/>
        <dbReference type="ChEBI" id="CHEBI:57287"/>
        <dbReference type="ChEBI" id="CHEBI:57288"/>
        <dbReference type="EC" id="2.3.3.16"/>
    </reaction>
</comment>
<evidence type="ECO:0000256" key="2">
    <source>
        <dbReference type="ARBA" id="ARBA00010566"/>
    </source>
</evidence>
<reference evidence="9 10" key="1">
    <citation type="journal article" date="2015" name="Nature">
        <title>rRNA introns, odd ribosomes, and small enigmatic genomes across a large radiation of phyla.</title>
        <authorList>
            <person name="Brown C.T."/>
            <person name="Hug L.A."/>
            <person name="Thomas B.C."/>
            <person name="Sharon I."/>
            <person name="Castelle C.J."/>
            <person name="Singh A."/>
            <person name="Wilkins M.J."/>
            <person name="Williams K.H."/>
            <person name="Banfield J.F."/>
        </authorList>
    </citation>
    <scope>NUCLEOTIDE SEQUENCE [LARGE SCALE GENOMIC DNA]</scope>
</reference>
<feature type="active site" evidence="7">
    <location>
        <position position="309"/>
    </location>
</feature>
<evidence type="ECO:0000256" key="4">
    <source>
        <dbReference type="ARBA" id="ARBA00022679"/>
    </source>
</evidence>
<dbReference type="PIRSF" id="PIRSF001369">
    <property type="entry name" value="Citrate_synth"/>
    <property type="match status" value="1"/>
</dbReference>
<dbReference type="InterPro" id="IPR024176">
    <property type="entry name" value="Citrate_synthase_bac-typ"/>
</dbReference>
<dbReference type="InterPro" id="IPR019810">
    <property type="entry name" value="Citrate_synthase_AS"/>
</dbReference>
<evidence type="ECO:0000256" key="3">
    <source>
        <dbReference type="ARBA" id="ARBA00022532"/>
    </source>
</evidence>
<dbReference type="Gene3D" id="1.10.230.10">
    <property type="entry name" value="Cytochrome P450-Terp, domain 2"/>
    <property type="match status" value="1"/>
</dbReference>
<dbReference type="NCBIfam" id="TIGR01800">
    <property type="entry name" value="cit_synth_II"/>
    <property type="match status" value="1"/>
</dbReference>
<dbReference type="Pfam" id="PF00285">
    <property type="entry name" value="Citrate_synt"/>
    <property type="match status" value="1"/>
</dbReference>
<comment type="caution">
    <text evidence="9">The sequence shown here is derived from an EMBL/GenBank/DDBJ whole genome shotgun (WGS) entry which is preliminary data.</text>
</comment>
<sequence length="376" mass="42550">MSEDGLKDVVACHSGICFIDGEKGRLLYRGYDIRDLAKYSTFEETAYLLLYGKLPNRCELGIFSRRVADERHLEKPIENLIKEFADIAPAMTILRTAVSASAMFDCNHDADKICRLKSQAMRLIGQLPVIVAQFYNRKKGVEMIRPGPNVSHAEALFTMLKGRKPSDYERKIFDECLILHAEHELNASTFAARVVTSTDADMYAAMTAAIGALSGPRHGGANEQVALMMQAAEDETGIAQIIVKILMQKKKIPGFGHRVYQRTTDPRALILKDRARELAEKTGKMDFYKMFETAEEMVYEQKGLRPNVDFYSACVYRCLEIPTELFTPMFAISRAAGWSAHVLEQCRDDKNKIMRPRAEYVGEAEQPYAPLHFRKN</sequence>
<dbReference type="PANTHER" id="PTHR11739:SF4">
    <property type="entry name" value="CITRATE SYNTHASE, PEROXISOMAL"/>
    <property type="match status" value="1"/>
</dbReference>
<name>A0A0G1NAK9_9BACT</name>
<dbReference type="PANTHER" id="PTHR11739">
    <property type="entry name" value="CITRATE SYNTHASE"/>
    <property type="match status" value="1"/>
</dbReference>
<keyword evidence="3" id="KW-0816">Tricarboxylic acid cycle</keyword>
<dbReference type="InterPro" id="IPR002020">
    <property type="entry name" value="Citrate_synthase"/>
</dbReference>
<comment type="pathway">
    <text evidence="1">Carbohydrate metabolism; tricarboxylic acid cycle.</text>
</comment>
<gene>
    <name evidence="9" type="ORF">UX27_C0031G0010</name>
</gene>
<dbReference type="GO" id="GO:0005829">
    <property type="term" value="C:cytosol"/>
    <property type="evidence" value="ECO:0007669"/>
    <property type="project" value="TreeGrafter"/>
</dbReference>
<evidence type="ECO:0000313" key="10">
    <source>
        <dbReference type="Proteomes" id="UP000034644"/>
    </source>
</evidence>
<dbReference type="Proteomes" id="UP000034644">
    <property type="component" value="Unassembled WGS sequence"/>
</dbReference>
<dbReference type="PRINTS" id="PR00143">
    <property type="entry name" value="CITRTSNTHASE"/>
</dbReference>
<dbReference type="PROSITE" id="PS00480">
    <property type="entry name" value="CITRATE_SYNTHASE"/>
    <property type="match status" value="1"/>
</dbReference>
<evidence type="ECO:0000313" key="9">
    <source>
        <dbReference type="EMBL" id="KKU17551.1"/>
    </source>
</evidence>
<dbReference type="AlphaFoldDB" id="A0A0G1NAK9"/>
<accession>A0A0G1NAK9</accession>
<comment type="similarity">
    <text evidence="2 6 8">Belongs to the citrate synthase family.</text>
</comment>
<dbReference type="EMBL" id="LCLO01000031">
    <property type="protein sequence ID" value="KKU17551.1"/>
    <property type="molecule type" value="Genomic_DNA"/>
</dbReference>
<evidence type="ECO:0000256" key="8">
    <source>
        <dbReference type="RuleBase" id="RU003406"/>
    </source>
</evidence>
<dbReference type="InterPro" id="IPR036969">
    <property type="entry name" value="Citrate_synthase_sf"/>
</dbReference>
<dbReference type="SUPFAM" id="SSF48256">
    <property type="entry name" value="Citrate synthase"/>
    <property type="match status" value="1"/>
</dbReference>
<dbReference type="UniPathway" id="UPA00223"/>
<evidence type="ECO:0000256" key="7">
    <source>
        <dbReference type="PIRSR" id="PIRSR001369-1"/>
    </source>
</evidence>
<evidence type="ECO:0000256" key="6">
    <source>
        <dbReference type="PIRNR" id="PIRNR001369"/>
    </source>
</evidence>
<feature type="active site" evidence="7">
    <location>
        <position position="257"/>
    </location>
</feature>
<dbReference type="GO" id="GO:0006099">
    <property type="term" value="P:tricarboxylic acid cycle"/>
    <property type="evidence" value="ECO:0007669"/>
    <property type="project" value="UniProtKB-UniPathway"/>
</dbReference>
<protein>
    <recommendedName>
        <fullName evidence="6">Citrate synthase</fullName>
    </recommendedName>
</protein>
<dbReference type="InterPro" id="IPR016143">
    <property type="entry name" value="Citrate_synth-like_sm_a-sub"/>
</dbReference>